<dbReference type="AlphaFoldDB" id="A0A897MLK8"/>
<dbReference type="Pfam" id="PF04138">
    <property type="entry name" value="GtrA_DPMS_TM"/>
    <property type="match status" value="1"/>
</dbReference>
<evidence type="ECO:0000256" key="2">
    <source>
        <dbReference type="ARBA" id="ARBA00009399"/>
    </source>
</evidence>
<keyword evidence="4 6" id="KW-1133">Transmembrane helix</keyword>
<dbReference type="GO" id="GO:0000271">
    <property type="term" value="P:polysaccharide biosynthetic process"/>
    <property type="evidence" value="ECO:0007669"/>
    <property type="project" value="InterPro"/>
</dbReference>
<dbReference type="GO" id="GO:0005886">
    <property type="term" value="C:plasma membrane"/>
    <property type="evidence" value="ECO:0007669"/>
    <property type="project" value="TreeGrafter"/>
</dbReference>
<dbReference type="PANTHER" id="PTHR38459">
    <property type="entry name" value="PROPHAGE BACTOPRENOL-LINKED GLUCOSE TRANSLOCASE HOMOLOG"/>
    <property type="match status" value="1"/>
</dbReference>
<dbReference type="RefSeq" id="WP_238477144.1">
    <property type="nucleotide sequence ID" value="NZ_CP064786.1"/>
</dbReference>
<dbReference type="GeneID" id="70685248"/>
<name>A0A897MLK8_9EURY</name>
<evidence type="ECO:0000259" key="7">
    <source>
        <dbReference type="Pfam" id="PF04138"/>
    </source>
</evidence>
<proteinExistence type="inferred from homology"/>
<evidence type="ECO:0000313" key="8">
    <source>
        <dbReference type="EMBL" id="QSG03080.1"/>
    </source>
</evidence>
<accession>A0A897MLK8</accession>
<evidence type="ECO:0000256" key="4">
    <source>
        <dbReference type="ARBA" id="ARBA00022989"/>
    </source>
</evidence>
<evidence type="ECO:0000256" key="1">
    <source>
        <dbReference type="ARBA" id="ARBA00004141"/>
    </source>
</evidence>
<dbReference type="PANTHER" id="PTHR38459:SF1">
    <property type="entry name" value="PROPHAGE BACTOPRENOL-LINKED GLUCOSE TRANSLOCASE HOMOLOG"/>
    <property type="match status" value="1"/>
</dbReference>
<feature type="transmembrane region" description="Helical" evidence="6">
    <location>
        <begin position="91"/>
        <end position="111"/>
    </location>
</feature>
<feature type="transmembrane region" description="Helical" evidence="6">
    <location>
        <begin position="117"/>
        <end position="139"/>
    </location>
</feature>
<dbReference type="InterPro" id="IPR051401">
    <property type="entry name" value="GtrA_CellWall_Glycosyl"/>
</dbReference>
<feature type="transmembrane region" description="Helical" evidence="6">
    <location>
        <begin position="52"/>
        <end position="71"/>
    </location>
</feature>
<feature type="transmembrane region" description="Helical" evidence="6">
    <location>
        <begin position="21"/>
        <end position="40"/>
    </location>
</feature>
<keyword evidence="5 6" id="KW-0472">Membrane</keyword>
<evidence type="ECO:0000313" key="9">
    <source>
        <dbReference type="Proteomes" id="UP000663586"/>
    </source>
</evidence>
<feature type="domain" description="GtrA/DPMS transmembrane" evidence="7">
    <location>
        <begin position="20"/>
        <end position="139"/>
    </location>
</feature>
<dbReference type="KEGG" id="hara:AArcS_1872"/>
<keyword evidence="3 6" id="KW-0812">Transmembrane</keyword>
<evidence type="ECO:0000256" key="5">
    <source>
        <dbReference type="ARBA" id="ARBA00023136"/>
    </source>
</evidence>
<protein>
    <submittedName>
        <fullName evidence="8">GtrA-like flippase</fullName>
    </submittedName>
</protein>
<reference evidence="8" key="1">
    <citation type="submission" date="2020-11" db="EMBL/GenBank/DDBJ databases">
        <title>Carbohydrate-dependent, anaerobic sulfur respiration: A novel catabolism in halophilic archaea.</title>
        <authorList>
            <person name="Sorokin D.Y."/>
            <person name="Messina E."/>
            <person name="Smedile F."/>
            <person name="La Cono V."/>
            <person name="Hallsworth J.E."/>
            <person name="Yakimov M.M."/>
        </authorList>
    </citation>
    <scope>NUCLEOTIDE SEQUENCE</scope>
    <source>
        <strain evidence="8">AArc-S</strain>
    </source>
</reference>
<comment type="similarity">
    <text evidence="2">Belongs to the GtrA family.</text>
</comment>
<sequence>MLDVVRARLRSLVSGGRLVRFATVGLVGTTIDFAVLITLVERWEFPLELAKVIAVEAAILVMFVLNDRWTFSQWGNDGYRSLLRRLATSNAVRLGGLTVATVVLSVLVRVFGVPYLLANAVGIACGFVVNFLAESYFTWSVHE</sequence>
<keyword evidence="9" id="KW-1185">Reference proteome</keyword>
<evidence type="ECO:0000256" key="3">
    <source>
        <dbReference type="ARBA" id="ARBA00022692"/>
    </source>
</evidence>
<dbReference type="EMBL" id="CP064786">
    <property type="protein sequence ID" value="QSG03080.1"/>
    <property type="molecule type" value="Genomic_DNA"/>
</dbReference>
<dbReference type="InterPro" id="IPR007267">
    <property type="entry name" value="GtrA_DPMS_TM"/>
</dbReference>
<gene>
    <name evidence="8" type="primary">gtrA</name>
    <name evidence="8" type="ORF">AArcS_1872</name>
</gene>
<dbReference type="Proteomes" id="UP000663586">
    <property type="component" value="Chromosome"/>
</dbReference>
<organism evidence="8 9">
    <name type="scientific">Natranaeroarchaeum sulfidigenes</name>
    <dbReference type="NCBI Taxonomy" id="2784880"/>
    <lineage>
        <taxon>Archaea</taxon>
        <taxon>Methanobacteriati</taxon>
        <taxon>Methanobacteriota</taxon>
        <taxon>Stenosarchaea group</taxon>
        <taxon>Halobacteria</taxon>
        <taxon>Halobacteriales</taxon>
        <taxon>Natronoarchaeaceae</taxon>
        <taxon>Natranaeroarchaeum</taxon>
    </lineage>
</organism>
<comment type="subcellular location">
    <subcellularLocation>
        <location evidence="1">Membrane</location>
        <topology evidence="1">Multi-pass membrane protein</topology>
    </subcellularLocation>
</comment>
<evidence type="ECO:0000256" key="6">
    <source>
        <dbReference type="SAM" id="Phobius"/>
    </source>
</evidence>